<evidence type="ECO:0000256" key="6">
    <source>
        <dbReference type="SAM" id="MobiDB-lite"/>
    </source>
</evidence>
<evidence type="ECO:0000256" key="2">
    <source>
        <dbReference type="ARBA" id="ARBA00022679"/>
    </source>
</evidence>
<keyword evidence="4 8" id="KW-0418">Kinase</keyword>
<feature type="compositionally biased region" description="Basic and acidic residues" evidence="6">
    <location>
        <begin position="63"/>
        <end position="86"/>
    </location>
</feature>
<dbReference type="SUPFAM" id="SSF56112">
    <property type="entry name" value="Protein kinase-like (PK-like)"/>
    <property type="match status" value="1"/>
</dbReference>
<dbReference type="PROSITE" id="PS00108">
    <property type="entry name" value="PROTEIN_KINASE_ST"/>
    <property type="match status" value="1"/>
</dbReference>
<dbReference type="CDD" id="cd14134">
    <property type="entry name" value="PKc_CLK"/>
    <property type="match status" value="1"/>
</dbReference>
<protein>
    <submittedName>
        <fullName evidence="8">CDC-like kinase</fullName>
    </submittedName>
</protein>
<evidence type="ECO:0000256" key="1">
    <source>
        <dbReference type="ARBA" id="ARBA00022527"/>
    </source>
</evidence>
<dbReference type="InterPro" id="IPR051175">
    <property type="entry name" value="CLK_kinases"/>
</dbReference>
<keyword evidence="3" id="KW-0547">Nucleotide-binding</keyword>
<evidence type="ECO:0000313" key="8">
    <source>
        <dbReference type="EMBL" id="JAC68732.1"/>
    </source>
</evidence>
<dbReference type="SMART" id="SM00220">
    <property type="entry name" value="S_TKc"/>
    <property type="match status" value="1"/>
</dbReference>
<dbReference type="PROSITE" id="PS50011">
    <property type="entry name" value="PROTEIN_KINASE_DOM"/>
    <property type="match status" value="1"/>
</dbReference>
<evidence type="ECO:0000259" key="7">
    <source>
        <dbReference type="PROSITE" id="PS50011"/>
    </source>
</evidence>
<gene>
    <name evidence="8" type="primary">CLK</name>
    <name evidence="8" type="ORF">TSPGSL018_8042</name>
</gene>
<dbReference type="GO" id="GO:0004674">
    <property type="term" value="F:protein serine/threonine kinase activity"/>
    <property type="evidence" value="ECO:0007669"/>
    <property type="project" value="UniProtKB-KW"/>
</dbReference>
<keyword evidence="1" id="KW-0723">Serine/threonine-protein kinase</keyword>
<keyword evidence="2" id="KW-0808">Transferase</keyword>
<proteinExistence type="predicted"/>
<dbReference type="EMBL" id="GBEZ01017617">
    <property type="protein sequence ID" value="JAC68732.1"/>
    <property type="molecule type" value="Transcribed_RNA"/>
</dbReference>
<organism evidence="8">
    <name type="scientific">Tetraselmis sp. GSL018</name>
    <dbReference type="NCBI Taxonomy" id="582737"/>
    <lineage>
        <taxon>Eukaryota</taxon>
        <taxon>Viridiplantae</taxon>
        <taxon>Chlorophyta</taxon>
        <taxon>core chlorophytes</taxon>
        <taxon>Chlorodendrophyceae</taxon>
        <taxon>Chlorodendrales</taxon>
        <taxon>Chlorodendraceae</taxon>
        <taxon>Tetraselmis</taxon>
    </lineage>
</organism>
<feature type="compositionally biased region" description="Polar residues" evidence="6">
    <location>
        <begin position="26"/>
        <end position="45"/>
    </location>
</feature>
<sequence length="559" mass="62827">MEASKRYSGNLNKEPRLVGVVRDSSGGYTCQDCSPQKEASATVRKQASDSRSSKKAALVLEQQRSDMEQADVRDAKRPRQELEEKAKSSKIYALPCRCTRVGIPAETDPKSIRVPDRPSPPLRSDDKDGHYRFVCGENFSSRCEPLGWCLNGNAGSCLHGTVCLFVPLGLLQSKRGRGAMELCSSPAGAEAAGCHNPPRCADGHSLASDKILSKMGEGTFGRVLECWDRKRKDYVAIKVVRNVPKYRDAAMIELEVLNTVMHNDPASAWHCVRLREWFDYRGHICMVFEKLGPSLFDFLRKNRYRPFPLAFVRRFAEQLIEAVAYLHRLSLVHTDLKPENILLAKSNYNKINVPGIGKRIPAVDVIRLIDFGSATFEEQYHSTVVSTRHYRAPEVILGMGWSFPCDIWSIGCIVVELLTGDALFQTHENFEHLAMMEAVLGRIPEHMIAQANRHMSKYFYKNRLDWPRGASSIESELAVKRMQPLSKIVGTASEVEPIPGVHDSLLDLLSGLLRYEPDRRMTAEEALQHPFFSRETGDLVAKSSQHLFAADDPQPQKET</sequence>
<dbReference type="GO" id="GO:0005634">
    <property type="term" value="C:nucleus"/>
    <property type="evidence" value="ECO:0007669"/>
    <property type="project" value="TreeGrafter"/>
</dbReference>
<dbReference type="InterPro" id="IPR008271">
    <property type="entry name" value="Ser/Thr_kinase_AS"/>
</dbReference>
<dbReference type="AlphaFoldDB" id="A0A061R744"/>
<dbReference type="Gene3D" id="3.30.200.20">
    <property type="entry name" value="Phosphorylase Kinase, domain 1"/>
    <property type="match status" value="1"/>
</dbReference>
<dbReference type="GO" id="GO:0005524">
    <property type="term" value="F:ATP binding"/>
    <property type="evidence" value="ECO:0007669"/>
    <property type="project" value="UniProtKB-KW"/>
</dbReference>
<dbReference type="InterPro" id="IPR000719">
    <property type="entry name" value="Prot_kinase_dom"/>
</dbReference>
<evidence type="ECO:0000256" key="4">
    <source>
        <dbReference type="ARBA" id="ARBA00022777"/>
    </source>
</evidence>
<dbReference type="Pfam" id="PF00069">
    <property type="entry name" value="Pkinase"/>
    <property type="match status" value="1"/>
</dbReference>
<evidence type="ECO:0000256" key="3">
    <source>
        <dbReference type="ARBA" id="ARBA00022741"/>
    </source>
</evidence>
<feature type="domain" description="Protein kinase" evidence="7">
    <location>
        <begin position="209"/>
        <end position="532"/>
    </location>
</feature>
<dbReference type="PANTHER" id="PTHR45646">
    <property type="entry name" value="SERINE/THREONINE-PROTEIN KINASE DOA-RELATED"/>
    <property type="match status" value="1"/>
</dbReference>
<reference evidence="8" key="1">
    <citation type="submission" date="2014-05" db="EMBL/GenBank/DDBJ databases">
        <title>The transcriptome of the halophilic microalga Tetraselmis sp. GSL018 isolated from the Great Salt Lake, Utah.</title>
        <authorList>
            <person name="Jinkerson R.E."/>
            <person name="D'Adamo S."/>
            <person name="Posewitz M.C."/>
        </authorList>
    </citation>
    <scope>NUCLEOTIDE SEQUENCE</scope>
    <source>
        <strain evidence="8">GSL018</strain>
    </source>
</reference>
<dbReference type="PANTHER" id="PTHR45646:SF11">
    <property type="entry name" value="SERINE_THREONINE-PROTEIN KINASE DOA"/>
    <property type="match status" value="1"/>
</dbReference>
<feature type="region of interest" description="Disordered" evidence="6">
    <location>
        <begin position="1"/>
        <end position="86"/>
    </location>
</feature>
<keyword evidence="5" id="KW-0067">ATP-binding</keyword>
<name>A0A061R744_9CHLO</name>
<evidence type="ECO:0000256" key="5">
    <source>
        <dbReference type="ARBA" id="ARBA00022840"/>
    </source>
</evidence>
<dbReference type="InterPro" id="IPR011009">
    <property type="entry name" value="Kinase-like_dom_sf"/>
</dbReference>
<dbReference type="Gene3D" id="1.10.510.10">
    <property type="entry name" value="Transferase(Phosphotransferase) domain 1"/>
    <property type="match status" value="1"/>
</dbReference>
<accession>A0A061R744</accession>